<proteinExistence type="predicted"/>
<gene>
    <name evidence="2" type="ORF">CCMP2556_LOCUS14202</name>
</gene>
<sequence>MAMCQMGQMCQVQQVLGCHRVPIVFKKQMHFIDVLSLEDEETGLSSRAAKRSEAPKNAEADADLTSPAQRLTGSAELRRRQLMQMGWAMHSIRLPELYEAVRTGTLRQLTMAQRRGTRGEGERTVPNRPGGCLAIDPLYGRNVFVSCGQVMGWQSCVRPVRLFPELKSHLFGSWIIQ</sequence>
<feature type="compositionally biased region" description="Basic and acidic residues" evidence="1">
    <location>
        <begin position="50"/>
        <end position="59"/>
    </location>
</feature>
<keyword evidence="3" id="KW-1185">Reference proteome</keyword>
<dbReference type="EMBL" id="CAXAMN010007224">
    <property type="protein sequence ID" value="CAK9020834.1"/>
    <property type="molecule type" value="Genomic_DNA"/>
</dbReference>
<evidence type="ECO:0000313" key="2">
    <source>
        <dbReference type="EMBL" id="CAK9020834.1"/>
    </source>
</evidence>
<feature type="region of interest" description="Disordered" evidence="1">
    <location>
        <begin position="46"/>
        <end position="70"/>
    </location>
</feature>
<organism evidence="2 3">
    <name type="scientific">Durusdinium trenchii</name>
    <dbReference type="NCBI Taxonomy" id="1381693"/>
    <lineage>
        <taxon>Eukaryota</taxon>
        <taxon>Sar</taxon>
        <taxon>Alveolata</taxon>
        <taxon>Dinophyceae</taxon>
        <taxon>Suessiales</taxon>
        <taxon>Symbiodiniaceae</taxon>
        <taxon>Durusdinium</taxon>
    </lineage>
</organism>
<protein>
    <submittedName>
        <fullName evidence="2">Uncharacterized protein</fullName>
    </submittedName>
</protein>
<accession>A0ABP0K248</accession>
<reference evidence="2 3" key="1">
    <citation type="submission" date="2024-02" db="EMBL/GenBank/DDBJ databases">
        <authorList>
            <person name="Chen Y."/>
            <person name="Shah S."/>
            <person name="Dougan E. K."/>
            <person name="Thang M."/>
            <person name="Chan C."/>
        </authorList>
    </citation>
    <scope>NUCLEOTIDE SEQUENCE [LARGE SCALE GENOMIC DNA]</scope>
</reference>
<name>A0ABP0K248_9DINO</name>
<evidence type="ECO:0000313" key="3">
    <source>
        <dbReference type="Proteomes" id="UP001642484"/>
    </source>
</evidence>
<evidence type="ECO:0000256" key="1">
    <source>
        <dbReference type="SAM" id="MobiDB-lite"/>
    </source>
</evidence>
<dbReference type="Proteomes" id="UP001642484">
    <property type="component" value="Unassembled WGS sequence"/>
</dbReference>
<comment type="caution">
    <text evidence="2">The sequence shown here is derived from an EMBL/GenBank/DDBJ whole genome shotgun (WGS) entry which is preliminary data.</text>
</comment>